<evidence type="ECO:0000256" key="1">
    <source>
        <dbReference type="SAM" id="MobiDB-lite"/>
    </source>
</evidence>
<comment type="caution">
    <text evidence="2">The sequence shown here is derived from an EMBL/GenBank/DDBJ whole genome shotgun (WGS) entry which is preliminary data.</text>
</comment>
<feature type="compositionally biased region" description="Basic and acidic residues" evidence="1">
    <location>
        <begin position="181"/>
        <end position="202"/>
    </location>
</feature>
<dbReference type="HOGENOM" id="CLU_930740_0_0_1"/>
<gene>
    <name evidence="2" type="ORF">EDEG_03607</name>
</gene>
<keyword evidence="3" id="KW-1185">Reference proteome</keyword>
<reference evidence="3" key="2">
    <citation type="submission" date="2015-07" db="EMBL/GenBank/DDBJ databases">
        <title>Contrasting host-pathogen interactions and genome evolution in two generalist and specialist microsporidian pathogens of mosquitoes.</title>
        <authorList>
            <consortium name="The Broad Institute Genomics Platform"/>
            <consortium name="The Broad Institute Genome Sequencing Center for Infectious Disease"/>
            <person name="Cuomo C.A."/>
            <person name="Sanscrainte N.D."/>
            <person name="Goldberg J.M."/>
            <person name="Heiman D."/>
            <person name="Young S."/>
            <person name="Zeng Q."/>
            <person name="Becnel J.J."/>
            <person name="Birren B.W."/>
        </authorList>
    </citation>
    <scope>NUCLEOTIDE SEQUENCE [LARGE SCALE GENOMIC DNA]</scope>
    <source>
        <strain evidence="3">USNM 41457</strain>
    </source>
</reference>
<dbReference type="EMBL" id="AFBI03000102">
    <property type="protein sequence ID" value="EJW01925.1"/>
    <property type="molecule type" value="Genomic_DNA"/>
</dbReference>
<sequence length="299" mass="34862">MPPAKSSKKNLDYIDEYSDGQTFTVQKLRNKQNCAKNTESIQSKKPSKQGSIIHEKEFICFENTKTSSERNFIMQNTSKDSKTNCDKLVVQTHNKPYKKSILRKSKLKSTHNRKTIFSDSNRHYKNKKTYSSKEKSYAQSKKIYCQKTFNTDSIHRNSTEISSHNSNMSLNETNLAKKKIDKNTNYHKYENKTDKSNPRHENNNNQNDTLYINHNNPTTFFELVRNTSRVYDDDKIQHKNSKSSSKKNVSHTACVNGLPRNLQKNSLDQKDPQKCFGLKDKHIYPFIVIHNKPVQKQKS</sequence>
<feature type="region of interest" description="Disordered" evidence="1">
    <location>
        <begin position="177"/>
        <end position="208"/>
    </location>
</feature>
<evidence type="ECO:0000313" key="3">
    <source>
        <dbReference type="Proteomes" id="UP000003163"/>
    </source>
</evidence>
<dbReference type="AlphaFoldDB" id="J9DH44"/>
<organism evidence="2 3">
    <name type="scientific">Edhazardia aedis (strain USNM 41457)</name>
    <name type="common">Microsporidian parasite</name>
    <dbReference type="NCBI Taxonomy" id="1003232"/>
    <lineage>
        <taxon>Eukaryota</taxon>
        <taxon>Fungi</taxon>
        <taxon>Fungi incertae sedis</taxon>
        <taxon>Microsporidia</taxon>
        <taxon>Edhazardia</taxon>
    </lineage>
</organism>
<dbReference type="VEuPathDB" id="MicrosporidiaDB:EDEG_03607"/>
<accession>J9DH44</accession>
<reference evidence="2 3" key="1">
    <citation type="submission" date="2011-08" db="EMBL/GenBank/DDBJ databases">
        <authorList>
            <person name="Liu Z.J."/>
            <person name="Shi F.L."/>
            <person name="Lu J.Q."/>
            <person name="Li M."/>
            <person name="Wang Z.L."/>
        </authorList>
    </citation>
    <scope>NUCLEOTIDE SEQUENCE [LARGE SCALE GENOMIC DNA]</scope>
    <source>
        <strain evidence="2 3">USNM 41457</strain>
    </source>
</reference>
<proteinExistence type="predicted"/>
<name>J9DH44_EDHAE</name>
<dbReference type="Proteomes" id="UP000003163">
    <property type="component" value="Unassembled WGS sequence"/>
</dbReference>
<evidence type="ECO:0000313" key="2">
    <source>
        <dbReference type="EMBL" id="EJW01925.1"/>
    </source>
</evidence>
<protein>
    <submittedName>
        <fullName evidence="2">Uncharacterized protein</fullName>
    </submittedName>
</protein>
<dbReference type="InParanoid" id="J9DH44"/>